<accession>I3ZMG2</accession>
<dbReference type="GO" id="GO:0016998">
    <property type="term" value="P:cell wall macromolecule catabolic process"/>
    <property type="evidence" value="ECO:0007669"/>
    <property type="project" value="InterPro"/>
</dbReference>
<dbReference type="Pfam" id="PF00182">
    <property type="entry name" value="Glyco_hydro_19"/>
    <property type="match status" value="1"/>
</dbReference>
<protein>
    <submittedName>
        <fullName evidence="2">Putative chitinase</fullName>
    </submittedName>
</protein>
<evidence type="ECO:0000259" key="1">
    <source>
        <dbReference type="Pfam" id="PF00182"/>
    </source>
</evidence>
<dbReference type="HOGENOM" id="CLU_073833_1_0_0"/>
<organism evidence="2 3">
    <name type="scientific">Terriglobus roseus (strain DSM 18391 / NRRL B-41598 / KBS 63)</name>
    <dbReference type="NCBI Taxonomy" id="926566"/>
    <lineage>
        <taxon>Bacteria</taxon>
        <taxon>Pseudomonadati</taxon>
        <taxon>Acidobacteriota</taxon>
        <taxon>Terriglobia</taxon>
        <taxon>Terriglobales</taxon>
        <taxon>Acidobacteriaceae</taxon>
        <taxon>Terriglobus</taxon>
    </lineage>
</organism>
<dbReference type="OrthoDB" id="129547at2"/>
<dbReference type="STRING" id="926566.Terro_4225"/>
<dbReference type="PANTHER" id="PTHR34408">
    <property type="entry name" value="FAMILY PROTEIN, PUTATIVE-RELATED"/>
    <property type="match status" value="1"/>
</dbReference>
<dbReference type="SUPFAM" id="SSF53955">
    <property type="entry name" value="Lysozyme-like"/>
    <property type="match status" value="1"/>
</dbReference>
<dbReference type="PATRIC" id="fig|926566.3.peg.4178"/>
<dbReference type="eggNOG" id="COG3179">
    <property type="taxonomic scope" value="Bacteria"/>
</dbReference>
<dbReference type="PANTHER" id="PTHR34408:SF1">
    <property type="entry name" value="GLYCOSYL HYDROLASE FAMILY 19 DOMAIN-CONTAINING PROTEIN HI_1415"/>
    <property type="match status" value="1"/>
</dbReference>
<dbReference type="Gene3D" id="1.10.530.10">
    <property type="match status" value="1"/>
</dbReference>
<proteinExistence type="predicted"/>
<dbReference type="InterPro" id="IPR000726">
    <property type="entry name" value="Glyco_hydro_19_cat"/>
</dbReference>
<dbReference type="InterPro" id="IPR052354">
    <property type="entry name" value="Cell_Wall_Dynamics_Protein"/>
</dbReference>
<evidence type="ECO:0000313" key="3">
    <source>
        <dbReference type="Proteomes" id="UP000006056"/>
    </source>
</evidence>
<keyword evidence="3" id="KW-1185">Reference proteome</keyword>
<dbReference type="RefSeq" id="WP_014787690.1">
    <property type="nucleotide sequence ID" value="NC_018014.1"/>
</dbReference>
<reference evidence="2 3" key="1">
    <citation type="submission" date="2012-06" db="EMBL/GenBank/DDBJ databases">
        <title>Complete genome of Terriglobus roseus DSM 18391.</title>
        <authorList>
            <consortium name="US DOE Joint Genome Institute (JGI-PGF)"/>
            <person name="Lucas S."/>
            <person name="Copeland A."/>
            <person name="Lapidus A."/>
            <person name="Glavina del Rio T."/>
            <person name="Dalin E."/>
            <person name="Tice H."/>
            <person name="Bruce D."/>
            <person name="Goodwin L."/>
            <person name="Pitluck S."/>
            <person name="Peters L."/>
            <person name="Mikhailova N."/>
            <person name="Munk A.C.C."/>
            <person name="Kyrpides N."/>
            <person name="Mavromatis K."/>
            <person name="Ivanova N."/>
            <person name="Brettin T."/>
            <person name="Detter J.C."/>
            <person name="Han C."/>
            <person name="Larimer F."/>
            <person name="Land M."/>
            <person name="Hauser L."/>
            <person name="Markowitz V."/>
            <person name="Cheng J.-F."/>
            <person name="Hugenholtz P."/>
            <person name="Woyke T."/>
            <person name="Wu D."/>
            <person name="Brambilla E."/>
            <person name="Klenk H.-P."/>
            <person name="Eisen J.A."/>
        </authorList>
    </citation>
    <scope>NUCLEOTIDE SEQUENCE [LARGE SCALE GENOMIC DNA]</scope>
    <source>
        <strain evidence="3">DSM 18391 / NRRL B-41598 / KBS 63</strain>
    </source>
</reference>
<dbReference type="EMBL" id="CP003379">
    <property type="protein sequence ID" value="AFL90430.1"/>
    <property type="molecule type" value="Genomic_DNA"/>
</dbReference>
<dbReference type="AlphaFoldDB" id="I3ZMG2"/>
<dbReference type="Proteomes" id="UP000006056">
    <property type="component" value="Chromosome"/>
</dbReference>
<feature type="domain" description="Glycoside hydrolase family 19 catalytic" evidence="1">
    <location>
        <begin position="138"/>
        <end position="218"/>
    </location>
</feature>
<name>I3ZMG2_TERRK</name>
<evidence type="ECO:0000313" key="2">
    <source>
        <dbReference type="EMBL" id="AFL90430.1"/>
    </source>
</evidence>
<sequence>MCIECSVGRGGKNNRDDVRTVQLLLNLNHPQVAGPIVADGVCGGATAALIEAFQHGVIGDADPQGLIPPDGSTIEALRSGMPPGLLEEKLESIYIHAASARVSQFFTAMLASMAAAAINTPLRQSHFLAQVGHESGELRYTEELASGTAYEGRKDLGNTQPGDGARFKGRGLIQLTGRTNYAAFGKAVGLNLIANPKQVATESRLSVDAATWFWTTHHLNALADKDDTLALTKRINGGTNGLADREAKLKRAKWFLLPAHPDPAENGLVRAMQAVSGTDG</sequence>
<dbReference type="GO" id="GO:0004568">
    <property type="term" value="F:chitinase activity"/>
    <property type="evidence" value="ECO:0007669"/>
    <property type="project" value="InterPro"/>
</dbReference>
<gene>
    <name evidence="2" type="ordered locus">Terro_4225</name>
</gene>
<dbReference type="GO" id="GO:0006032">
    <property type="term" value="P:chitin catabolic process"/>
    <property type="evidence" value="ECO:0007669"/>
    <property type="project" value="InterPro"/>
</dbReference>
<dbReference type="InterPro" id="IPR023346">
    <property type="entry name" value="Lysozyme-like_dom_sf"/>
</dbReference>
<dbReference type="CDD" id="cd00325">
    <property type="entry name" value="chitinase_GH19"/>
    <property type="match status" value="1"/>
</dbReference>
<dbReference type="KEGG" id="trs:Terro_4225"/>